<dbReference type="PANTHER" id="PTHR36842">
    <property type="entry name" value="PROTEIN TOLB HOMOLOG"/>
    <property type="match status" value="1"/>
</dbReference>
<accession>A0A2A5W9U8</accession>
<feature type="transmembrane region" description="Helical" evidence="1">
    <location>
        <begin position="87"/>
        <end position="111"/>
    </location>
</feature>
<organism evidence="2 3">
    <name type="scientific">OM182 bacterium MED-G28</name>
    <dbReference type="NCBI Taxonomy" id="1986256"/>
    <lineage>
        <taxon>Bacteria</taxon>
        <taxon>Pseudomonadati</taxon>
        <taxon>Pseudomonadota</taxon>
        <taxon>Gammaproteobacteria</taxon>
        <taxon>OMG group</taxon>
        <taxon>OM182 clade</taxon>
    </lineage>
</organism>
<reference evidence="2 3" key="1">
    <citation type="submission" date="2017-08" db="EMBL/GenBank/DDBJ databases">
        <title>Fine stratification of microbial communities through a metagenomic profile of the photic zone.</title>
        <authorList>
            <person name="Haro-Moreno J.M."/>
            <person name="Lopez-Perez M."/>
            <person name="De La Torre J."/>
            <person name="Picazo A."/>
            <person name="Camacho A."/>
            <person name="Rodriguez-Valera F."/>
        </authorList>
    </citation>
    <scope>NUCLEOTIDE SEQUENCE [LARGE SCALE GENOMIC DNA]</scope>
    <source>
        <strain evidence="2">MED-G28</strain>
    </source>
</reference>
<keyword evidence="1" id="KW-0812">Transmembrane</keyword>
<comment type="caution">
    <text evidence="2">The sequence shown here is derived from an EMBL/GenBank/DDBJ whole genome shotgun (WGS) entry which is preliminary data.</text>
</comment>
<keyword evidence="1" id="KW-0472">Membrane</keyword>
<dbReference type="Proteomes" id="UP000219329">
    <property type="component" value="Unassembled WGS sequence"/>
</dbReference>
<evidence type="ECO:0000256" key="1">
    <source>
        <dbReference type="SAM" id="Phobius"/>
    </source>
</evidence>
<dbReference type="EMBL" id="NTJZ01000010">
    <property type="protein sequence ID" value="PDH33141.1"/>
    <property type="molecule type" value="Genomic_DNA"/>
</dbReference>
<feature type="transmembrane region" description="Helical" evidence="1">
    <location>
        <begin position="43"/>
        <end position="66"/>
    </location>
</feature>
<feature type="transmembrane region" description="Helical" evidence="1">
    <location>
        <begin position="12"/>
        <end position="31"/>
    </location>
</feature>
<proteinExistence type="predicted"/>
<gene>
    <name evidence="2" type="ORF">CNF02_09325</name>
</gene>
<dbReference type="Gene3D" id="2.120.10.30">
    <property type="entry name" value="TolB, C-terminal domain"/>
    <property type="match status" value="2"/>
</dbReference>
<keyword evidence="1" id="KW-1133">Transmembrane helix</keyword>
<evidence type="ECO:0000313" key="2">
    <source>
        <dbReference type="EMBL" id="PDH33141.1"/>
    </source>
</evidence>
<evidence type="ECO:0000313" key="3">
    <source>
        <dbReference type="Proteomes" id="UP000219329"/>
    </source>
</evidence>
<name>A0A2A5W9U8_9GAMM</name>
<dbReference type="InterPro" id="IPR011042">
    <property type="entry name" value="6-blade_b-propeller_TolB-like"/>
</dbReference>
<protein>
    <submittedName>
        <fullName evidence="2">Uncharacterized protein</fullName>
    </submittedName>
</protein>
<dbReference type="PANTHER" id="PTHR36842:SF1">
    <property type="entry name" value="PROTEIN TOLB"/>
    <property type="match status" value="1"/>
</dbReference>
<dbReference type="AlphaFoldDB" id="A0A2A5W9U8"/>
<dbReference type="SUPFAM" id="SSF82171">
    <property type="entry name" value="DPP6 N-terminal domain-like"/>
    <property type="match status" value="1"/>
</dbReference>
<sequence length="683" mass="75295">MQNFLHRLNHRKVFRVATVYSVVAWLLMQILDIVLPTFNAPLWVNQTLLLLLLLGLPLVTILAWLMDSHTEEENEQKINASQQQKSFITGGSIVNSLAFGLIFLAVTFLLMDRFLLSSNEQANNSQNNGNTSQQIIQRTNILLPSDHTIALAEMMPLGVGRKSIAISNQGNFLAYVANESGSLKIYIRPMDSFEAYPLNGTEGGFSPFFSPDEQWLGFLTPTHILKIPVSGGSPQTLTESTNVYGITWGDDNNIIFSEREGMRVASISADGGQKNILLESTDLVMNPTLLPDNKGILLSNLSSVIQLFDPKTGVVTPLIPRGRDARYIDSGHIVYAGMESYMAAPFNLETMSIEGSAFPILDGVLVEALGASQLTFSNNGILAYIPGADMGIVTPVWTDRNGNETPVSLISRRYGSFDLSPNASQVAISIVDGPDSDVWVYDFDRQTTPQRLTVGKGALFPKWSLDGDDIVFGAQNPANSDVRARLDIQGSGAVESTRIDSDFADLIAPDSWGENGELVVSAISQADQGLDLYVIDPQDQERRPFLVTENSEWGASFSPNSDYVAYTTDVSGQYQINVKRYPATEERWVISSGYGEEPFWSEDGSEIFYRRGNQWLSIPIKTSPEFEAGVPEVLFEGPYGNVPGISYGVVDNGEKFFLLKQPNQELPREINIVNNWAIALEER</sequence>